<evidence type="ECO:0000313" key="3">
    <source>
        <dbReference type="Proteomes" id="UP001214638"/>
    </source>
</evidence>
<name>A0AAD9PL71_9APIC</name>
<evidence type="ECO:0000313" key="2">
    <source>
        <dbReference type="EMBL" id="KAK2196906.1"/>
    </source>
</evidence>
<evidence type="ECO:0000256" key="1">
    <source>
        <dbReference type="SAM" id="Phobius"/>
    </source>
</evidence>
<comment type="caution">
    <text evidence="2">The sequence shown here is derived from an EMBL/GenBank/DDBJ whole genome shotgun (WGS) entry which is preliminary data.</text>
</comment>
<keyword evidence="3" id="KW-1185">Reference proteome</keyword>
<reference evidence="2" key="1">
    <citation type="journal article" date="2023" name="Nat. Microbiol.">
        <title>Babesia duncani multi-omics identifies virulence factors and drug targets.</title>
        <authorList>
            <person name="Singh P."/>
            <person name="Lonardi S."/>
            <person name="Liang Q."/>
            <person name="Vydyam P."/>
            <person name="Khabirova E."/>
            <person name="Fang T."/>
            <person name="Gihaz S."/>
            <person name="Thekkiniath J."/>
            <person name="Munshi M."/>
            <person name="Abel S."/>
            <person name="Ciampossin L."/>
            <person name="Batugedara G."/>
            <person name="Gupta M."/>
            <person name="Lu X.M."/>
            <person name="Lenz T."/>
            <person name="Chakravarty S."/>
            <person name="Cornillot E."/>
            <person name="Hu Y."/>
            <person name="Ma W."/>
            <person name="Gonzalez L.M."/>
            <person name="Sanchez S."/>
            <person name="Estrada K."/>
            <person name="Sanchez-Flores A."/>
            <person name="Montero E."/>
            <person name="Harb O.S."/>
            <person name="Le Roch K.G."/>
            <person name="Mamoun C.B."/>
        </authorList>
    </citation>
    <scope>NUCLEOTIDE SEQUENCE</scope>
    <source>
        <strain evidence="2">WA1</strain>
    </source>
</reference>
<accession>A0AAD9PL71</accession>
<sequence>MMLFNPVQIFVIYVSAVVIYTYALVMHVERTEDYDRVSVVGLRRNERANMYTHTITVSGIFFNTIADNVVVVAPRNTVKEQQMSVLHVDGILYFTYKRLRFRFARFLKISTRDVCLRRFLDTWQYIPCDLYKYMSDMNGVKAFTWDISNEVDYIERKKIAQDFDYYYTKKDIFILRILHYGEEVWSASHEFIKRFDHLYIMQQNDITYILIVYYNGNKRVRTVLAKYNKGWLTLPDNYAKYFKSYCDAIEHFPDRLDYPHQPPSFKLSEKIKNEITSYIIIKEPDKDKQTVAINKRKQLQENPVDIDLDLSKLKKCKLYTFITSKKTSFKKYAILAKMFHVFNKVLVGDKVVLDEPPNRPFLIIYKRPVTGSHTVKTLSYNKGRIYYKYYEHKYIEWQEGLEIDPDPTDFLVLLDISANVDERIMTKNEIGTSSVEKVSYTCREFLFFYAIHENGKFIWKFKNKTPGPITVSKLGKLYHISFKDTLDGAKIEINIKNDPKNEIYWRRETDDKWTPLSNPALKTLPAARYINQETSRNKRWSPPDEPNLANNPRLLTNFSTFQRTSH</sequence>
<keyword evidence="1" id="KW-0472">Membrane</keyword>
<feature type="transmembrane region" description="Helical" evidence="1">
    <location>
        <begin position="6"/>
        <end position="25"/>
    </location>
</feature>
<dbReference type="KEGG" id="bdw:94336453"/>
<dbReference type="EMBL" id="JALLKP010000002">
    <property type="protein sequence ID" value="KAK2196906.1"/>
    <property type="molecule type" value="Genomic_DNA"/>
</dbReference>
<dbReference type="Proteomes" id="UP001214638">
    <property type="component" value="Unassembled WGS sequence"/>
</dbReference>
<dbReference type="AlphaFoldDB" id="A0AAD9PL71"/>
<gene>
    <name evidence="2" type="ORF">BdWA1_002155</name>
</gene>
<proteinExistence type="predicted"/>
<dbReference type="GeneID" id="94336453"/>
<keyword evidence="1" id="KW-1133">Transmembrane helix</keyword>
<protein>
    <submittedName>
        <fullName evidence="2">Uncharacterized protein</fullName>
    </submittedName>
</protein>
<keyword evidence="1" id="KW-0812">Transmembrane</keyword>
<dbReference type="RefSeq" id="XP_067803748.1">
    <property type="nucleotide sequence ID" value="XM_067947184.1"/>
</dbReference>
<organism evidence="2 3">
    <name type="scientific">Babesia duncani</name>
    <dbReference type="NCBI Taxonomy" id="323732"/>
    <lineage>
        <taxon>Eukaryota</taxon>
        <taxon>Sar</taxon>
        <taxon>Alveolata</taxon>
        <taxon>Apicomplexa</taxon>
        <taxon>Aconoidasida</taxon>
        <taxon>Piroplasmida</taxon>
        <taxon>Babesiidae</taxon>
        <taxon>Babesia</taxon>
    </lineage>
</organism>